<protein>
    <submittedName>
        <fullName evidence="1">Uncharacterized protein</fullName>
    </submittedName>
</protein>
<proteinExistence type="predicted"/>
<name>A0A5R8LXC3_LACZE</name>
<evidence type="ECO:0000313" key="2">
    <source>
        <dbReference type="Proteomes" id="UP000307781"/>
    </source>
</evidence>
<dbReference type="AlphaFoldDB" id="A0A5R8LXC3"/>
<reference evidence="1 2" key="1">
    <citation type="submission" date="2019-05" db="EMBL/GenBank/DDBJ databases">
        <title>Genome-based reclassification of Lactobacillus casei as Lactobacillus casei subsp. casei. subsp.nov., description of Lactobacillus casei subsp. zeae subsp. nov., and emended description of Lactobacillus casei.</title>
        <authorList>
            <person name="Huang C.-H."/>
        </authorList>
    </citation>
    <scope>NUCLEOTIDE SEQUENCE [LARGE SCALE GENOMIC DNA]</scope>
    <source>
        <strain evidence="1 2">CRBIP24.58</strain>
    </source>
</reference>
<dbReference type="EMBL" id="VBWN01000004">
    <property type="protein sequence ID" value="TLF41992.1"/>
    <property type="molecule type" value="Genomic_DNA"/>
</dbReference>
<organism evidence="1 2">
    <name type="scientific">Lacticaseibacillus zeae</name>
    <name type="common">Lactobacillus zeae</name>
    <dbReference type="NCBI Taxonomy" id="57037"/>
    <lineage>
        <taxon>Bacteria</taxon>
        <taxon>Bacillati</taxon>
        <taxon>Bacillota</taxon>
        <taxon>Bacilli</taxon>
        <taxon>Lactobacillales</taxon>
        <taxon>Lactobacillaceae</taxon>
        <taxon>Lacticaseibacillus</taxon>
    </lineage>
</organism>
<sequence>MPEQKFAYSLKKASAALITCSQWQKEFFVRNIEALVPSGAIGGQMGSVVPTTFQPNLAGDCGVWHDTELCAYLF</sequence>
<evidence type="ECO:0000313" key="1">
    <source>
        <dbReference type="EMBL" id="TLF41992.1"/>
    </source>
</evidence>
<dbReference type="Proteomes" id="UP000307781">
    <property type="component" value="Unassembled WGS sequence"/>
</dbReference>
<comment type="caution">
    <text evidence="1">The sequence shown here is derived from an EMBL/GenBank/DDBJ whole genome shotgun (WGS) entry which is preliminary data.</text>
</comment>
<accession>A0A5R8LXC3</accession>
<gene>
    <name evidence="1" type="ORF">FEI14_06720</name>
</gene>